<sequence length="108" mass="11691">MELRAPLVGTPLDAADVEDAVAVLGTTWRDVRRALDQAHVALGTLGCPGWPGLSPDVVTVAAWAWVLRDSLESDARDVFDERAAVYEHDAGCPRWLAEIRAAEDVVRA</sequence>
<name>W0RLA1_9BACT</name>
<reference evidence="1 2" key="1">
    <citation type="journal article" date="2014" name="Genome Announc.">
        <title>Genome Sequence and Methylome of Soil Bacterium Gemmatirosa kalamazoonensis KBS708T, a Member of the Rarely Cultivated Gemmatimonadetes Phylum.</title>
        <authorList>
            <person name="Debruyn J.M."/>
            <person name="Radosevich M."/>
            <person name="Wommack K.E."/>
            <person name="Polson S.W."/>
            <person name="Hauser L.J."/>
            <person name="Fawaz M.N."/>
            <person name="Korlach J."/>
            <person name="Tsai Y.C."/>
        </authorList>
    </citation>
    <scope>NUCLEOTIDE SEQUENCE [LARGE SCALE GENOMIC DNA]</scope>
    <source>
        <strain evidence="1 2">KBS708</strain>
    </source>
</reference>
<dbReference type="AlphaFoldDB" id="W0RLA1"/>
<evidence type="ECO:0000313" key="2">
    <source>
        <dbReference type="Proteomes" id="UP000019151"/>
    </source>
</evidence>
<proteinExistence type="predicted"/>
<dbReference type="KEGG" id="gba:J421_4322"/>
<organism evidence="1 2">
    <name type="scientific">Gemmatirosa kalamazoonensis</name>
    <dbReference type="NCBI Taxonomy" id="861299"/>
    <lineage>
        <taxon>Bacteria</taxon>
        <taxon>Pseudomonadati</taxon>
        <taxon>Gemmatimonadota</taxon>
        <taxon>Gemmatimonadia</taxon>
        <taxon>Gemmatimonadales</taxon>
        <taxon>Gemmatimonadaceae</taxon>
        <taxon>Gemmatirosa</taxon>
    </lineage>
</organism>
<protein>
    <submittedName>
        <fullName evidence="1">Uncharacterized protein</fullName>
    </submittedName>
</protein>
<dbReference type="Proteomes" id="UP000019151">
    <property type="component" value="Chromosome"/>
</dbReference>
<dbReference type="EMBL" id="CP007128">
    <property type="protein sequence ID" value="AHG91859.1"/>
    <property type="molecule type" value="Genomic_DNA"/>
</dbReference>
<accession>W0RLA1</accession>
<dbReference type="STRING" id="861299.J421_4322"/>
<evidence type="ECO:0000313" key="1">
    <source>
        <dbReference type="EMBL" id="AHG91859.1"/>
    </source>
</evidence>
<gene>
    <name evidence="1" type="ORF">J421_4322</name>
</gene>
<keyword evidence="2" id="KW-1185">Reference proteome</keyword>
<dbReference type="InParanoid" id="W0RLA1"/>
<dbReference type="HOGENOM" id="CLU_2193182_0_0_0"/>